<keyword evidence="1" id="KW-0732">Signal</keyword>
<dbReference type="AlphaFoldDB" id="Q21GB0"/>
<feature type="signal peptide" evidence="1">
    <location>
        <begin position="1"/>
        <end position="19"/>
    </location>
</feature>
<organism evidence="2 3">
    <name type="scientific">Saccharophagus degradans (strain 2-40 / ATCC 43961 / DSM 17024)</name>
    <dbReference type="NCBI Taxonomy" id="203122"/>
    <lineage>
        <taxon>Bacteria</taxon>
        <taxon>Pseudomonadati</taxon>
        <taxon>Pseudomonadota</taxon>
        <taxon>Gammaproteobacteria</taxon>
        <taxon>Cellvibrionales</taxon>
        <taxon>Cellvibrionaceae</taxon>
        <taxon>Saccharophagus</taxon>
    </lineage>
</organism>
<dbReference type="RefSeq" id="WP_011469485.1">
    <property type="nucleotide sequence ID" value="NC_007912.1"/>
</dbReference>
<evidence type="ECO:0000313" key="2">
    <source>
        <dbReference type="EMBL" id="ABD82269.1"/>
    </source>
</evidence>
<dbReference type="HOGENOM" id="CLU_2221312_0_0_6"/>
<proteinExistence type="predicted"/>
<dbReference type="EMBL" id="CP000282">
    <property type="protein sequence ID" value="ABD82269.1"/>
    <property type="molecule type" value="Genomic_DNA"/>
</dbReference>
<gene>
    <name evidence="2" type="ordered locus">Sde_3012</name>
</gene>
<sequence>MWKIVVALLGCVLSVNAFSAADCDGVPVAVKMGEFGGQEPYAIVRVNGYDYRLGLPSDDAMKMRFSLIQTAMLAGYKVRIRFWAADTCPQASADRLIPNSVQLVKS</sequence>
<dbReference type="Proteomes" id="UP000001947">
    <property type="component" value="Chromosome"/>
</dbReference>
<accession>Q21GB0</accession>
<evidence type="ECO:0000313" key="3">
    <source>
        <dbReference type="Proteomes" id="UP000001947"/>
    </source>
</evidence>
<dbReference type="KEGG" id="sde:Sde_3012"/>
<dbReference type="OrthoDB" id="9893897at2"/>
<evidence type="ECO:0000256" key="1">
    <source>
        <dbReference type="SAM" id="SignalP"/>
    </source>
</evidence>
<reference evidence="2 3" key="1">
    <citation type="journal article" date="2008" name="PLoS Genet.">
        <title>Complete genome sequence of the complex carbohydrate-degrading marine bacterium, Saccharophagus degradans strain 2-40 T.</title>
        <authorList>
            <person name="Weiner R.M."/>
            <person name="Taylor L.E.II."/>
            <person name="Henrissat B."/>
            <person name="Hauser L."/>
            <person name="Land M."/>
            <person name="Coutinho P.M."/>
            <person name="Rancurel C."/>
            <person name="Saunders E.H."/>
            <person name="Longmire A.G."/>
            <person name="Zhang H."/>
            <person name="Bayer E.A."/>
            <person name="Gilbert H.J."/>
            <person name="Larimer F."/>
            <person name="Zhulin I.B."/>
            <person name="Ekborg N.A."/>
            <person name="Lamed R."/>
            <person name="Richardson P.M."/>
            <person name="Borovok I."/>
            <person name="Hutcheson S."/>
        </authorList>
    </citation>
    <scope>NUCLEOTIDE SEQUENCE [LARGE SCALE GENOMIC DNA]</scope>
    <source>
        <strain evidence="3">2-40 / ATCC 43961 / DSM 17024</strain>
    </source>
</reference>
<keyword evidence="3" id="KW-1185">Reference proteome</keyword>
<feature type="chain" id="PRO_5004199604" evidence="1">
    <location>
        <begin position="20"/>
        <end position="106"/>
    </location>
</feature>
<protein>
    <submittedName>
        <fullName evidence="2">Uncharacterized protein</fullName>
    </submittedName>
</protein>
<dbReference type="GeneID" id="98614646"/>
<name>Q21GB0_SACD2</name>